<gene>
    <name evidence="1" type="ORF">V144x_01590</name>
</gene>
<dbReference type="RefSeq" id="WP_197998707.1">
    <property type="nucleotide sequence ID" value="NZ_CP037920.1"/>
</dbReference>
<organism evidence="1 2">
    <name type="scientific">Gimesia aquarii</name>
    <dbReference type="NCBI Taxonomy" id="2527964"/>
    <lineage>
        <taxon>Bacteria</taxon>
        <taxon>Pseudomonadati</taxon>
        <taxon>Planctomycetota</taxon>
        <taxon>Planctomycetia</taxon>
        <taxon>Planctomycetales</taxon>
        <taxon>Planctomycetaceae</taxon>
        <taxon>Gimesia</taxon>
    </lineage>
</organism>
<proteinExistence type="predicted"/>
<dbReference type="EMBL" id="CP037920">
    <property type="protein sequence ID" value="QDT94728.1"/>
    <property type="molecule type" value="Genomic_DNA"/>
</dbReference>
<reference evidence="1 2" key="1">
    <citation type="submission" date="2019-03" db="EMBL/GenBank/DDBJ databases">
        <title>Deep-cultivation of Planctomycetes and their phenomic and genomic characterization uncovers novel biology.</title>
        <authorList>
            <person name="Wiegand S."/>
            <person name="Jogler M."/>
            <person name="Boedeker C."/>
            <person name="Pinto D."/>
            <person name="Vollmers J."/>
            <person name="Rivas-Marin E."/>
            <person name="Kohn T."/>
            <person name="Peeters S.H."/>
            <person name="Heuer A."/>
            <person name="Rast P."/>
            <person name="Oberbeckmann S."/>
            <person name="Bunk B."/>
            <person name="Jeske O."/>
            <person name="Meyerdierks A."/>
            <person name="Storesund J.E."/>
            <person name="Kallscheuer N."/>
            <person name="Luecker S."/>
            <person name="Lage O.M."/>
            <person name="Pohl T."/>
            <person name="Merkel B.J."/>
            <person name="Hornburger P."/>
            <person name="Mueller R.-W."/>
            <person name="Bruemmer F."/>
            <person name="Labrenz M."/>
            <person name="Spormann A.M."/>
            <person name="Op den Camp H."/>
            <person name="Overmann J."/>
            <person name="Amann R."/>
            <person name="Jetten M.S.M."/>
            <person name="Mascher T."/>
            <person name="Medema M.H."/>
            <person name="Devos D.P."/>
            <person name="Kaster A.-K."/>
            <person name="Ovreas L."/>
            <person name="Rohde M."/>
            <person name="Galperin M.Y."/>
            <person name="Jogler C."/>
        </authorList>
    </citation>
    <scope>NUCLEOTIDE SEQUENCE [LARGE SCALE GENOMIC DNA]</scope>
    <source>
        <strain evidence="1 2">V144</strain>
    </source>
</reference>
<evidence type="ECO:0000313" key="2">
    <source>
        <dbReference type="Proteomes" id="UP000318704"/>
    </source>
</evidence>
<dbReference type="Proteomes" id="UP000318704">
    <property type="component" value="Chromosome"/>
</dbReference>
<dbReference type="AlphaFoldDB" id="A0A517VNZ0"/>
<dbReference type="KEGG" id="gaw:V144x_01590"/>
<protein>
    <submittedName>
        <fullName evidence="1">Uncharacterized protein</fullName>
    </submittedName>
</protein>
<evidence type="ECO:0000313" key="1">
    <source>
        <dbReference type="EMBL" id="QDT94728.1"/>
    </source>
</evidence>
<accession>A0A517VNZ0</accession>
<name>A0A517VNZ0_9PLAN</name>
<sequence length="121" mass="13937">MILVSATLAISIPAFRVVNLQRRSIDERLLATTALANLGERITAENNWNSLNLERLNQYKSKLINQVDLKEPQLKVALVEKESDLNIRQVRLQLSWKNPHGQKVDPILLSLWFHGRRDSNE</sequence>